<reference evidence="6" key="1">
    <citation type="submission" date="2023-09" db="EMBL/GenBank/DDBJ databases">
        <authorList>
            <person name="Li S."/>
            <person name="Li X."/>
            <person name="Zhang C."/>
            <person name="Zhao Z."/>
        </authorList>
    </citation>
    <scope>NUCLEOTIDE SEQUENCE [LARGE SCALE GENOMIC DNA]</scope>
    <source>
        <strain evidence="6">SQ149</strain>
    </source>
</reference>
<dbReference type="Proteomes" id="UP001258994">
    <property type="component" value="Chromosome"/>
</dbReference>
<organism evidence="5 6">
    <name type="scientific">Thalassotalea psychrophila</name>
    <dbReference type="NCBI Taxonomy" id="3065647"/>
    <lineage>
        <taxon>Bacteria</taxon>
        <taxon>Pseudomonadati</taxon>
        <taxon>Pseudomonadota</taxon>
        <taxon>Gammaproteobacteria</taxon>
        <taxon>Alteromonadales</taxon>
        <taxon>Colwelliaceae</taxon>
        <taxon>Thalassotalea</taxon>
    </lineage>
</organism>
<evidence type="ECO:0000256" key="3">
    <source>
        <dbReference type="ARBA" id="ARBA00023163"/>
    </source>
</evidence>
<gene>
    <name evidence="5" type="ORF">RGQ13_06345</name>
</gene>
<dbReference type="EMBL" id="CP134145">
    <property type="protein sequence ID" value="WNC73610.1"/>
    <property type="molecule type" value="Genomic_DNA"/>
</dbReference>
<keyword evidence="2" id="KW-0238">DNA-binding</keyword>
<keyword evidence="6" id="KW-1185">Reference proteome</keyword>
<dbReference type="Gene3D" id="2.60.120.10">
    <property type="entry name" value="Jelly Rolls"/>
    <property type="match status" value="1"/>
</dbReference>
<evidence type="ECO:0000313" key="5">
    <source>
        <dbReference type="EMBL" id="WNC73610.1"/>
    </source>
</evidence>
<dbReference type="SUPFAM" id="SSF46785">
    <property type="entry name" value="Winged helix' DNA-binding domain"/>
    <property type="match status" value="1"/>
</dbReference>
<dbReference type="InterPro" id="IPR036390">
    <property type="entry name" value="WH_DNA-bd_sf"/>
</dbReference>
<dbReference type="SMART" id="SM00419">
    <property type="entry name" value="HTH_CRP"/>
    <property type="match status" value="1"/>
</dbReference>
<protein>
    <submittedName>
        <fullName evidence="5">Helix-turn-helix domain-containing protein</fullName>
    </submittedName>
</protein>
<sequence length="233" mass="26431">MSLNQLATDSISNSMSWPCDLSNDFKQQLLLGSVNKSRLKTASFHILEAESYGMFYIKKGCLMMTSTIYGEHIPLTNLYGPGDWLCYSPVMDGQSSSLIELEPLESLEYVSISKPHLKALFKDCAELYKLLFHIKSKRSDSLLLNAIFRNSLPITENILYVLSKVLYIQKHQQLHINQNQLAKLTGFTRPRINEALQKLVNDNVISISRGTVTIQDIEFLEEKVAELGEPKNN</sequence>
<evidence type="ECO:0000259" key="4">
    <source>
        <dbReference type="SMART" id="SM00419"/>
    </source>
</evidence>
<feature type="domain" description="HTH crp-type" evidence="4">
    <location>
        <begin position="168"/>
        <end position="216"/>
    </location>
</feature>
<evidence type="ECO:0000256" key="2">
    <source>
        <dbReference type="ARBA" id="ARBA00023125"/>
    </source>
</evidence>
<proteinExistence type="predicted"/>
<dbReference type="InterPro" id="IPR014710">
    <property type="entry name" value="RmlC-like_jellyroll"/>
</dbReference>
<name>A0ABY9U102_9GAMM</name>
<dbReference type="Pfam" id="PF13545">
    <property type="entry name" value="HTH_Crp_2"/>
    <property type="match status" value="1"/>
</dbReference>
<evidence type="ECO:0000313" key="6">
    <source>
        <dbReference type="Proteomes" id="UP001258994"/>
    </source>
</evidence>
<dbReference type="InterPro" id="IPR018490">
    <property type="entry name" value="cNMP-bd_dom_sf"/>
</dbReference>
<keyword evidence="1" id="KW-0805">Transcription regulation</keyword>
<dbReference type="SUPFAM" id="SSF51206">
    <property type="entry name" value="cAMP-binding domain-like"/>
    <property type="match status" value="1"/>
</dbReference>
<accession>A0ABY9U102</accession>
<keyword evidence="3" id="KW-0804">Transcription</keyword>
<dbReference type="InterPro" id="IPR012318">
    <property type="entry name" value="HTH_CRP"/>
</dbReference>
<dbReference type="Gene3D" id="1.10.10.10">
    <property type="entry name" value="Winged helix-like DNA-binding domain superfamily/Winged helix DNA-binding domain"/>
    <property type="match status" value="1"/>
</dbReference>
<dbReference type="RefSeq" id="WP_348392721.1">
    <property type="nucleotide sequence ID" value="NZ_CP134145.1"/>
</dbReference>
<dbReference type="InterPro" id="IPR036388">
    <property type="entry name" value="WH-like_DNA-bd_sf"/>
</dbReference>
<evidence type="ECO:0000256" key="1">
    <source>
        <dbReference type="ARBA" id="ARBA00023015"/>
    </source>
</evidence>